<dbReference type="Pfam" id="PF18058">
    <property type="entry name" value="SbsC_C"/>
    <property type="match status" value="1"/>
</dbReference>
<dbReference type="EMBL" id="JBHUIK010000003">
    <property type="protein sequence ID" value="MFD2215058.1"/>
    <property type="molecule type" value="Genomic_DNA"/>
</dbReference>
<reference evidence="4" key="1">
    <citation type="journal article" date="2019" name="Int. J. Syst. Evol. Microbiol.">
        <title>The Global Catalogue of Microorganisms (GCM) 10K type strain sequencing project: providing services to taxonomists for standard genome sequencing and annotation.</title>
        <authorList>
            <consortium name="The Broad Institute Genomics Platform"/>
            <consortium name="The Broad Institute Genome Sequencing Center for Infectious Disease"/>
            <person name="Wu L."/>
            <person name="Ma J."/>
        </authorList>
    </citation>
    <scope>NUCLEOTIDE SEQUENCE [LARGE SCALE GENOMIC DNA]</scope>
    <source>
        <strain evidence="4">CGMCC 1.15474</strain>
    </source>
</reference>
<organism evidence="3 4">
    <name type="scientific">Metabacillus endolithicus</name>
    <dbReference type="NCBI Taxonomy" id="1535204"/>
    <lineage>
        <taxon>Bacteria</taxon>
        <taxon>Bacillati</taxon>
        <taxon>Bacillota</taxon>
        <taxon>Bacilli</taxon>
        <taxon>Bacillales</taxon>
        <taxon>Bacillaceae</taxon>
        <taxon>Metabacillus</taxon>
    </lineage>
</organism>
<dbReference type="InterPro" id="IPR041378">
    <property type="entry name" value="S-layer_SbsC_C"/>
</dbReference>
<feature type="signal peptide" evidence="1">
    <location>
        <begin position="1"/>
        <end position="24"/>
    </location>
</feature>
<name>A0ABW5BYM8_9BACI</name>
<feature type="domain" description="SbsC C-terminal" evidence="2">
    <location>
        <begin position="29"/>
        <end position="98"/>
    </location>
</feature>
<dbReference type="Proteomes" id="UP001597318">
    <property type="component" value="Unassembled WGS sequence"/>
</dbReference>
<keyword evidence="1" id="KW-0732">Signal</keyword>
<evidence type="ECO:0000313" key="3">
    <source>
        <dbReference type="EMBL" id="MFD2215058.1"/>
    </source>
</evidence>
<sequence>MKKILLAILLTLFTASILPTTSSAATDTNYANAVGAGKKLLQKTNAFNQTISNGDLYYINEQYDAFSADIKKVERAIGKVSGSKNRKYLNDTYVKVAKVARERVIYEVSQYRLIAVITDSYYNSEFTKMKSDYAKLDRLKKRAVAIKQAGGYKALPASVNQELTAYINWFNDKLNQTTAGDGEAVKLTYNPATGDILLNGATLSQTRNETFKTLGQPTYKDLDEFEGGTYLAYVYPYPYSEFDEDLYVYYGGNDTVNFIAHTYIAGGYGFPAEFLDSFDGDVYYNPYPTDDALDEIIFVSQTGQILNAQFYEDQTYGEGNFYALYRLMNMDGNFDPSLYEPIDPSELY</sequence>
<dbReference type="RefSeq" id="WP_247346609.1">
    <property type="nucleotide sequence ID" value="NZ_CP095550.1"/>
</dbReference>
<protein>
    <recommendedName>
        <fullName evidence="2">SbsC C-terminal domain-containing protein</fullName>
    </recommendedName>
</protein>
<dbReference type="Gene3D" id="1.20.58.780">
    <property type="match status" value="1"/>
</dbReference>
<accession>A0ABW5BYM8</accession>
<evidence type="ECO:0000313" key="4">
    <source>
        <dbReference type="Proteomes" id="UP001597318"/>
    </source>
</evidence>
<feature type="chain" id="PRO_5046636991" description="SbsC C-terminal domain-containing protein" evidence="1">
    <location>
        <begin position="25"/>
        <end position="348"/>
    </location>
</feature>
<proteinExistence type="predicted"/>
<comment type="caution">
    <text evidence="3">The sequence shown here is derived from an EMBL/GenBank/DDBJ whole genome shotgun (WGS) entry which is preliminary data.</text>
</comment>
<evidence type="ECO:0000259" key="2">
    <source>
        <dbReference type="Pfam" id="PF18058"/>
    </source>
</evidence>
<keyword evidence="4" id="KW-1185">Reference proteome</keyword>
<gene>
    <name evidence="3" type="ORF">ACFSKK_15315</name>
</gene>
<evidence type="ECO:0000256" key="1">
    <source>
        <dbReference type="SAM" id="SignalP"/>
    </source>
</evidence>